<evidence type="ECO:0000256" key="1">
    <source>
        <dbReference type="SAM" id="MobiDB-lite"/>
    </source>
</evidence>
<evidence type="ECO:0000313" key="2">
    <source>
        <dbReference type="EMBL" id="KKM68254.1"/>
    </source>
</evidence>
<accession>A0A0F9JEL2</accession>
<protein>
    <submittedName>
        <fullName evidence="2">Uncharacterized protein</fullName>
    </submittedName>
</protein>
<gene>
    <name evidence="2" type="ORF">LCGC14_1462670</name>
</gene>
<name>A0A0F9JEL2_9ZZZZ</name>
<feature type="non-terminal residue" evidence="2">
    <location>
        <position position="36"/>
    </location>
</feature>
<organism evidence="2">
    <name type="scientific">marine sediment metagenome</name>
    <dbReference type="NCBI Taxonomy" id="412755"/>
    <lineage>
        <taxon>unclassified sequences</taxon>
        <taxon>metagenomes</taxon>
        <taxon>ecological metagenomes</taxon>
    </lineage>
</organism>
<dbReference type="EMBL" id="LAZR01010202">
    <property type="protein sequence ID" value="KKM68254.1"/>
    <property type="molecule type" value="Genomic_DNA"/>
</dbReference>
<comment type="caution">
    <text evidence="2">The sequence shown here is derived from an EMBL/GenBank/DDBJ whole genome shotgun (WGS) entry which is preliminary data.</text>
</comment>
<proteinExistence type="predicted"/>
<sequence length="36" mass="3888">MSKKKPPPTSPVRAQAPPLRQGGLYVDGKRVEPETA</sequence>
<feature type="region of interest" description="Disordered" evidence="1">
    <location>
        <begin position="1"/>
        <end position="36"/>
    </location>
</feature>
<dbReference type="AlphaFoldDB" id="A0A0F9JEL2"/>
<feature type="compositionally biased region" description="Basic and acidic residues" evidence="1">
    <location>
        <begin position="27"/>
        <end position="36"/>
    </location>
</feature>
<reference evidence="2" key="1">
    <citation type="journal article" date="2015" name="Nature">
        <title>Complex archaea that bridge the gap between prokaryotes and eukaryotes.</title>
        <authorList>
            <person name="Spang A."/>
            <person name="Saw J.H."/>
            <person name="Jorgensen S.L."/>
            <person name="Zaremba-Niedzwiedzka K."/>
            <person name="Martijn J."/>
            <person name="Lind A.E."/>
            <person name="van Eijk R."/>
            <person name="Schleper C."/>
            <person name="Guy L."/>
            <person name="Ettema T.J."/>
        </authorList>
    </citation>
    <scope>NUCLEOTIDE SEQUENCE</scope>
</reference>